<evidence type="ECO:0000256" key="6">
    <source>
        <dbReference type="ARBA" id="ARBA00022989"/>
    </source>
</evidence>
<dbReference type="GO" id="GO:0005524">
    <property type="term" value="F:ATP binding"/>
    <property type="evidence" value="ECO:0007669"/>
    <property type="project" value="UniProtKB-KW"/>
</dbReference>
<keyword evidence="5 9" id="KW-0067">ATP-binding</keyword>
<dbReference type="InterPro" id="IPR003593">
    <property type="entry name" value="AAA+_ATPase"/>
</dbReference>
<organism evidence="9 10">
    <name type="scientific">Thraustotheca clavata</name>
    <dbReference type="NCBI Taxonomy" id="74557"/>
    <lineage>
        <taxon>Eukaryota</taxon>
        <taxon>Sar</taxon>
        <taxon>Stramenopiles</taxon>
        <taxon>Oomycota</taxon>
        <taxon>Saprolegniomycetes</taxon>
        <taxon>Saprolegniales</taxon>
        <taxon>Achlyaceae</taxon>
        <taxon>Thraustotheca</taxon>
    </lineage>
</organism>
<dbReference type="CDD" id="cd03249">
    <property type="entry name" value="ABC_MTABC3_MDL1_MDL2"/>
    <property type="match status" value="1"/>
</dbReference>
<keyword evidence="7" id="KW-0472">Membrane</keyword>
<evidence type="ECO:0000313" key="9">
    <source>
        <dbReference type="EMBL" id="OQR85633.1"/>
    </source>
</evidence>
<comment type="similarity">
    <text evidence="2">Belongs to the ABC transporter superfamily. ABCB family. Multidrug resistance exporter (TC 3.A.1.201) subfamily.</text>
</comment>
<dbReference type="PANTHER" id="PTHR43394">
    <property type="entry name" value="ATP-DEPENDENT PERMEASE MDL1, MITOCHONDRIAL"/>
    <property type="match status" value="1"/>
</dbReference>
<gene>
    <name evidence="9" type="ORF">THRCLA_10669</name>
</gene>
<dbReference type="InterPro" id="IPR036640">
    <property type="entry name" value="ABC1_TM_sf"/>
</dbReference>
<dbReference type="GO" id="GO:0016887">
    <property type="term" value="F:ATP hydrolysis activity"/>
    <property type="evidence" value="ECO:0007669"/>
    <property type="project" value="InterPro"/>
</dbReference>
<evidence type="ECO:0000256" key="3">
    <source>
        <dbReference type="ARBA" id="ARBA00022692"/>
    </source>
</evidence>
<evidence type="ECO:0000256" key="1">
    <source>
        <dbReference type="ARBA" id="ARBA00004141"/>
    </source>
</evidence>
<reference evidence="9 10" key="1">
    <citation type="journal article" date="2014" name="Genome Biol. Evol.">
        <title>The secreted proteins of Achlya hypogyna and Thraustotheca clavata identify the ancestral oomycete secretome and reveal gene acquisitions by horizontal gene transfer.</title>
        <authorList>
            <person name="Misner I."/>
            <person name="Blouin N."/>
            <person name="Leonard G."/>
            <person name="Richards T.A."/>
            <person name="Lane C.E."/>
        </authorList>
    </citation>
    <scope>NUCLEOTIDE SEQUENCE [LARGE SCALE GENOMIC DNA]</scope>
    <source>
        <strain evidence="9 10">ATCC 34112</strain>
    </source>
</reference>
<comment type="caution">
    <text evidence="9">The sequence shown here is derived from an EMBL/GenBank/DDBJ whole genome shotgun (WGS) entry which is preliminary data.</text>
</comment>
<evidence type="ECO:0000256" key="4">
    <source>
        <dbReference type="ARBA" id="ARBA00022741"/>
    </source>
</evidence>
<dbReference type="Gene3D" id="1.20.1560.10">
    <property type="entry name" value="ABC transporter type 1, transmembrane domain"/>
    <property type="match status" value="1"/>
</dbReference>
<feature type="non-terminal residue" evidence="9">
    <location>
        <position position="1"/>
    </location>
</feature>
<keyword evidence="10" id="KW-1185">Reference proteome</keyword>
<evidence type="ECO:0000256" key="2">
    <source>
        <dbReference type="ARBA" id="ARBA00007577"/>
    </source>
</evidence>
<dbReference type="Gene3D" id="3.40.50.300">
    <property type="entry name" value="P-loop containing nucleotide triphosphate hydrolases"/>
    <property type="match status" value="1"/>
</dbReference>
<dbReference type="Proteomes" id="UP000243217">
    <property type="component" value="Unassembled WGS sequence"/>
</dbReference>
<evidence type="ECO:0000313" key="10">
    <source>
        <dbReference type="Proteomes" id="UP000243217"/>
    </source>
</evidence>
<dbReference type="GO" id="GO:0005743">
    <property type="term" value="C:mitochondrial inner membrane"/>
    <property type="evidence" value="ECO:0007669"/>
    <property type="project" value="TreeGrafter"/>
</dbReference>
<dbReference type="InterPro" id="IPR027417">
    <property type="entry name" value="P-loop_NTPase"/>
</dbReference>
<dbReference type="Pfam" id="PF00005">
    <property type="entry name" value="ABC_tran"/>
    <property type="match status" value="1"/>
</dbReference>
<dbReference type="SMART" id="SM00382">
    <property type="entry name" value="AAA"/>
    <property type="match status" value="1"/>
</dbReference>
<sequence>IFNIIERKPIIDSSQVNEGSTSNTVEGRIVFSNVNFHYPTRPDIPVLRNYNLTIEAGQTVAFCGPSGGGKSTVIALIERFYQQQSGSITLDGRELSSLNLPWLRSRIGYVGQEPVLFVGTIAENIACGISNFDEMGDLQKRIEVAAKLANAHNFILQFPDGYQTQVGLRGELLSGGQKQRIAIARAIIKNPPILLLDEATSALDSESEKVVQEALDKLLTEKGRTTLLIAHRLSTIRSADKICVVSDGCIAEEGTHDELVQKNGIYKQLLSDNEN</sequence>
<dbReference type="AlphaFoldDB" id="A0A1V9YIR4"/>
<dbReference type="FunFam" id="3.40.50.300:FF:000251">
    <property type="entry name" value="ABC transporter B family member 19"/>
    <property type="match status" value="1"/>
</dbReference>
<dbReference type="PROSITE" id="PS50893">
    <property type="entry name" value="ABC_TRANSPORTER_2"/>
    <property type="match status" value="1"/>
</dbReference>
<dbReference type="PROSITE" id="PS00211">
    <property type="entry name" value="ABC_TRANSPORTER_1"/>
    <property type="match status" value="1"/>
</dbReference>
<comment type="subcellular location">
    <subcellularLocation>
        <location evidence="1">Membrane</location>
        <topology evidence="1">Multi-pass membrane protein</topology>
    </subcellularLocation>
</comment>
<dbReference type="EMBL" id="JNBS01003707">
    <property type="protein sequence ID" value="OQR85633.1"/>
    <property type="molecule type" value="Genomic_DNA"/>
</dbReference>
<evidence type="ECO:0000256" key="7">
    <source>
        <dbReference type="ARBA" id="ARBA00023136"/>
    </source>
</evidence>
<accession>A0A1V9YIR4</accession>
<proteinExistence type="inferred from homology"/>
<evidence type="ECO:0000259" key="8">
    <source>
        <dbReference type="PROSITE" id="PS50893"/>
    </source>
</evidence>
<dbReference type="InterPro" id="IPR003439">
    <property type="entry name" value="ABC_transporter-like_ATP-bd"/>
</dbReference>
<feature type="domain" description="ABC transporter" evidence="8">
    <location>
        <begin position="29"/>
        <end position="272"/>
    </location>
</feature>
<dbReference type="InterPro" id="IPR039421">
    <property type="entry name" value="Type_1_exporter"/>
</dbReference>
<dbReference type="PANTHER" id="PTHR43394:SF1">
    <property type="entry name" value="ATP-BINDING CASSETTE SUB-FAMILY B MEMBER 10, MITOCHONDRIAL"/>
    <property type="match status" value="1"/>
</dbReference>
<name>A0A1V9YIR4_9STRA</name>
<keyword evidence="4" id="KW-0547">Nucleotide-binding</keyword>
<dbReference type="GO" id="GO:0090374">
    <property type="term" value="P:oligopeptide export from mitochondrion"/>
    <property type="evidence" value="ECO:0007669"/>
    <property type="project" value="TreeGrafter"/>
</dbReference>
<dbReference type="SUPFAM" id="SSF52540">
    <property type="entry name" value="P-loop containing nucleoside triphosphate hydrolases"/>
    <property type="match status" value="1"/>
</dbReference>
<protein>
    <submittedName>
        <fullName evidence="9">ATP-binding Cassette (ABC) superfamily</fullName>
    </submittedName>
</protein>
<dbReference type="STRING" id="74557.A0A1V9YIR4"/>
<dbReference type="InterPro" id="IPR017871">
    <property type="entry name" value="ABC_transporter-like_CS"/>
</dbReference>
<evidence type="ECO:0000256" key="5">
    <source>
        <dbReference type="ARBA" id="ARBA00022840"/>
    </source>
</evidence>
<dbReference type="OrthoDB" id="6500128at2759"/>
<keyword evidence="3" id="KW-0812">Transmembrane</keyword>
<dbReference type="GO" id="GO:0015421">
    <property type="term" value="F:ABC-type oligopeptide transporter activity"/>
    <property type="evidence" value="ECO:0007669"/>
    <property type="project" value="TreeGrafter"/>
</dbReference>
<keyword evidence="6" id="KW-1133">Transmembrane helix</keyword>